<evidence type="ECO:0008006" key="3">
    <source>
        <dbReference type="Google" id="ProtNLM"/>
    </source>
</evidence>
<protein>
    <recommendedName>
        <fullName evidence="3">DUF4652 domain-containing protein</fullName>
    </recommendedName>
</protein>
<gene>
    <name evidence="1" type="ORF">A7K91_14240</name>
</gene>
<dbReference type="SUPFAM" id="SSF82171">
    <property type="entry name" value="DPP6 N-terminal domain-like"/>
    <property type="match status" value="1"/>
</dbReference>
<dbReference type="STRING" id="1844972.A7K91_14240"/>
<evidence type="ECO:0000313" key="1">
    <source>
        <dbReference type="EMBL" id="OBR65719.1"/>
    </source>
</evidence>
<comment type="caution">
    <text evidence="1">The sequence shown here is derived from an EMBL/GenBank/DDBJ whole genome shotgun (WGS) entry which is preliminary data.</text>
</comment>
<organism evidence="1 2">
    <name type="scientific">Paenibacillus oryzae</name>
    <dbReference type="NCBI Taxonomy" id="1844972"/>
    <lineage>
        <taxon>Bacteria</taxon>
        <taxon>Bacillati</taxon>
        <taxon>Bacillota</taxon>
        <taxon>Bacilli</taxon>
        <taxon>Bacillales</taxon>
        <taxon>Paenibacillaceae</taxon>
        <taxon>Paenibacillus</taxon>
    </lineage>
</organism>
<keyword evidence="2" id="KW-1185">Reference proteome</keyword>
<dbReference type="InterPro" id="IPR028102">
    <property type="entry name" value="DUF4652"/>
</dbReference>
<accession>A0A1A5YJE3</accession>
<dbReference type="Proteomes" id="UP000092024">
    <property type="component" value="Unassembled WGS sequence"/>
</dbReference>
<proteinExistence type="predicted"/>
<dbReference type="Gene3D" id="2.40.128.660">
    <property type="entry name" value="Uncharacterised protein PF15525, DUF4652"/>
    <property type="match status" value="1"/>
</dbReference>
<evidence type="ECO:0000313" key="2">
    <source>
        <dbReference type="Proteomes" id="UP000092024"/>
    </source>
</evidence>
<dbReference type="EMBL" id="LYPA01000054">
    <property type="protein sequence ID" value="OBR65719.1"/>
    <property type="molecule type" value="Genomic_DNA"/>
</dbReference>
<dbReference type="AlphaFoldDB" id="A0A1A5YJE3"/>
<dbReference type="Pfam" id="PF15525">
    <property type="entry name" value="DUF4652"/>
    <property type="match status" value="1"/>
</dbReference>
<name>A0A1A5YJE3_9BACL</name>
<sequence>MSELIINESVLYPENEPPFIKIKREGKWEEISKIDDYPSKPEINADKTKLAFISPYEFEMAGDVWLYDALKDENRKIFSHDQAGEGSSASYIHWVDNEHMVILIGYTIGTISSNHTLYLLNIEDNKLQQLLQVENSQDIRNVKINNDKTISFDIATYNEESTEYHSEGRTLDFRDFIANE</sequence>
<reference evidence="1 2" key="1">
    <citation type="submission" date="2016-05" db="EMBL/GenBank/DDBJ databases">
        <title>Paenibacillus oryzae. sp. nov., isolated from the rice root.</title>
        <authorList>
            <person name="Zhang J."/>
            <person name="Zhang X."/>
        </authorList>
    </citation>
    <scope>NUCLEOTIDE SEQUENCE [LARGE SCALE GENOMIC DNA]</scope>
    <source>
        <strain evidence="1 2">1DrF-4</strain>
    </source>
</reference>